<dbReference type="EMBL" id="CP030918">
    <property type="protein sequence ID" value="AXC50429.1"/>
    <property type="molecule type" value="Genomic_DNA"/>
</dbReference>
<keyword evidence="2" id="KW-1185">Reference proteome</keyword>
<name>A0A344PM24_9RHOB</name>
<dbReference type="InterPro" id="IPR008949">
    <property type="entry name" value="Isoprenoid_synthase_dom_sf"/>
</dbReference>
<sequence>MSLQSCVEVLQLRDPDRLSALLTAPLKARPRLLSLYAVAAELARAPGASAEPALAEIRLQWWIDALETLPTSAGLHPVLAALAEAWGADGPALATLGEGQRIACEGHEFSAAAEALAWIDSTDGALAVLGAEQLGLPPDAQAVVRAQGRALGVARYLHLGGPRGLPEAGRAELLHAGRKAARTAADGPPLRQLAPVLAAGPDLQGRLKGSRRSAQEIARRWAALRVAFTGQWKISLRR</sequence>
<organism evidence="1 2">
    <name type="scientific">Paracoccus suum</name>
    <dbReference type="NCBI Taxonomy" id="2259340"/>
    <lineage>
        <taxon>Bacteria</taxon>
        <taxon>Pseudomonadati</taxon>
        <taxon>Pseudomonadota</taxon>
        <taxon>Alphaproteobacteria</taxon>
        <taxon>Rhodobacterales</taxon>
        <taxon>Paracoccaceae</taxon>
        <taxon>Paracoccus</taxon>
    </lineage>
</organism>
<dbReference type="AlphaFoldDB" id="A0A344PM24"/>
<reference evidence="2" key="1">
    <citation type="submission" date="2018-07" db="EMBL/GenBank/DDBJ databases">
        <title>Genome sequencing of Paracoccus sp. SC2-6.</title>
        <authorList>
            <person name="Heo J."/>
            <person name="Kim S.-J."/>
            <person name="Kwon S.-W."/>
        </authorList>
    </citation>
    <scope>NUCLEOTIDE SEQUENCE [LARGE SCALE GENOMIC DNA]</scope>
    <source>
        <strain evidence="2">SC2-6</strain>
    </source>
</reference>
<protein>
    <recommendedName>
        <fullName evidence="3">Phytoene synthase</fullName>
    </recommendedName>
</protein>
<dbReference type="OrthoDB" id="9814909at2"/>
<dbReference type="SUPFAM" id="SSF48576">
    <property type="entry name" value="Terpenoid synthases"/>
    <property type="match status" value="1"/>
</dbReference>
<accession>A0A344PM24</accession>
<dbReference type="Gene3D" id="1.10.600.10">
    <property type="entry name" value="Farnesyl Diphosphate Synthase"/>
    <property type="match status" value="1"/>
</dbReference>
<dbReference type="Proteomes" id="UP000252023">
    <property type="component" value="Chromosome"/>
</dbReference>
<proteinExistence type="predicted"/>
<evidence type="ECO:0000313" key="1">
    <source>
        <dbReference type="EMBL" id="AXC50429.1"/>
    </source>
</evidence>
<gene>
    <name evidence="1" type="ORF">DRW48_12715</name>
</gene>
<evidence type="ECO:0000313" key="2">
    <source>
        <dbReference type="Proteomes" id="UP000252023"/>
    </source>
</evidence>
<evidence type="ECO:0008006" key="3">
    <source>
        <dbReference type="Google" id="ProtNLM"/>
    </source>
</evidence>
<dbReference type="KEGG" id="pars:DRW48_12715"/>
<dbReference type="RefSeq" id="WP_114076746.1">
    <property type="nucleotide sequence ID" value="NZ_CP030918.1"/>
</dbReference>
<dbReference type="InterPro" id="IPR002060">
    <property type="entry name" value="Squ/phyt_synthse"/>
</dbReference>
<dbReference type="Pfam" id="PF00494">
    <property type="entry name" value="SQS_PSY"/>
    <property type="match status" value="1"/>
</dbReference>